<proteinExistence type="predicted"/>
<accession>A0A8T0EXT9</accession>
<dbReference type="Proteomes" id="UP000807504">
    <property type="component" value="Unassembled WGS sequence"/>
</dbReference>
<protein>
    <submittedName>
        <fullName evidence="1">Uncharacterized protein</fullName>
    </submittedName>
</protein>
<keyword evidence="2" id="KW-1185">Reference proteome</keyword>
<reference evidence="1" key="1">
    <citation type="journal article" date="2020" name="bioRxiv">
        <title>Chromosome-level reference genome of the European wasp spider Argiope bruennichi: a resource for studies on range expansion and evolutionary adaptation.</title>
        <authorList>
            <person name="Sheffer M.M."/>
            <person name="Hoppe A."/>
            <person name="Krehenwinkel H."/>
            <person name="Uhl G."/>
            <person name="Kuss A.W."/>
            <person name="Jensen L."/>
            <person name="Jensen C."/>
            <person name="Gillespie R.G."/>
            <person name="Hoff K.J."/>
            <person name="Prost S."/>
        </authorList>
    </citation>
    <scope>NUCLEOTIDE SEQUENCE</scope>
</reference>
<evidence type="ECO:0000313" key="1">
    <source>
        <dbReference type="EMBL" id="KAF8783185.1"/>
    </source>
</evidence>
<evidence type="ECO:0000313" key="2">
    <source>
        <dbReference type="Proteomes" id="UP000807504"/>
    </source>
</evidence>
<dbReference type="AlphaFoldDB" id="A0A8T0EXT9"/>
<organism evidence="1 2">
    <name type="scientific">Argiope bruennichi</name>
    <name type="common">Wasp spider</name>
    <name type="synonym">Aranea bruennichi</name>
    <dbReference type="NCBI Taxonomy" id="94029"/>
    <lineage>
        <taxon>Eukaryota</taxon>
        <taxon>Metazoa</taxon>
        <taxon>Ecdysozoa</taxon>
        <taxon>Arthropoda</taxon>
        <taxon>Chelicerata</taxon>
        <taxon>Arachnida</taxon>
        <taxon>Araneae</taxon>
        <taxon>Araneomorphae</taxon>
        <taxon>Entelegynae</taxon>
        <taxon>Araneoidea</taxon>
        <taxon>Araneidae</taxon>
        <taxon>Argiope</taxon>
    </lineage>
</organism>
<gene>
    <name evidence="1" type="ORF">HNY73_013382</name>
</gene>
<dbReference type="EMBL" id="JABXBU010001863">
    <property type="protein sequence ID" value="KAF8783185.1"/>
    <property type="molecule type" value="Genomic_DNA"/>
</dbReference>
<comment type="caution">
    <text evidence="1">The sequence shown here is derived from an EMBL/GenBank/DDBJ whole genome shotgun (WGS) entry which is preliminary data.</text>
</comment>
<name>A0A8T0EXT9_ARGBR</name>
<sequence>MKTKTQVEAKWVRSLEKSKAMPLSYIHWKKPTTTTFCIVAIFFCHRRSQGGLPSKLTQCPTSSLMGLRKIKVGSFFPLTQIDVHAKKRKVGGVQKCILLPSPPPTRNPSLDESDKLDSVFREEGMAEKKITLSDQVQNSETPMREMGSILFILAARARVHLKVHKN</sequence>
<reference evidence="1" key="2">
    <citation type="submission" date="2020-06" db="EMBL/GenBank/DDBJ databases">
        <authorList>
            <person name="Sheffer M."/>
        </authorList>
    </citation>
    <scope>NUCLEOTIDE SEQUENCE</scope>
</reference>